<evidence type="ECO:0000313" key="1">
    <source>
        <dbReference type="EMBL" id="HJH19145.1"/>
    </source>
</evidence>
<comment type="caution">
    <text evidence="1">The sequence shown here is derived from an EMBL/GenBank/DDBJ whole genome shotgun (WGS) entry which is preliminary data.</text>
</comment>
<reference evidence="1" key="1">
    <citation type="journal article" date="2021" name="PeerJ">
        <title>Extensive microbial diversity within the chicken gut microbiome revealed by metagenomics and culture.</title>
        <authorList>
            <person name="Gilroy R."/>
            <person name="Ravi A."/>
            <person name="Getino M."/>
            <person name="Pursley I."/>
            <person name="Horton D.L."/>
            <person name="Alikhan N.F."/>
            <person name="Baker D."/>
            <person name="Gharbi K."/>
            <person name="Hall N."/>
            <person name="Watson M."/>
            <person name="Adriaenssens E.M."/>
            <person name="Foster-Nyarko E."/>
            <person name="Jarju S."/>
            <person name="Secka A."/>
            <person name="Antonio M."/>
            <person name="Oren A."/>
            <person name="Chaudhuri R.R."/>
            <person name="La Ragione R."/>
            <person name="Hildebrand F."/>
            <person name="Pallen M.J."/>
        </authorList>
    </citation>
    <scope>NUCLEOTIDE SEQUENCE</scope>
    <source>
        <strain evidence="1">ChiSjej2B20-17149</strain>
    </source>
</reference>
<organism evidence="1 2">
    <name type="scientific">Pseudomonas lactis</name>
    <dbReference type="NCBI Taxonomy" id="1615674"/>
    <lineage>
        <taxon>Bacteria</taxon>
        <taxon>Pseudomonadati</taxon>
        <taxon>Pseudomonadota</taxon>
        <taxon>Gammaproteobacteria</taxon>
        <taxon>Pseudomonadales</taxon>
        <taxon>Pseudomonadaceae</taxon>
        <taxon>Pseudomonas</taxon>
    </lineage>
</organism>
<evidence type="ECO:0000313" key="2">
    <source>
        <dbReference type="Proteomes" id="UP000752172"/>
    </source>
</evidence>
<reference evidence="1" key="2">
    <citation type="submission" date="2021-09" db="EMBL/GenBank/DDBJ databases">
        <authorList>
            <person name="Gilroy R."/>
        </authorList>
    </citation>
    <scope>NUCLEOTIDE SEQUENCE</scope>
    <source>
        <strain evidence="1">ChiSjej2B20-17149</strain>
    </source>
</reference>
<protein>
    <submittedName>
        <fullName evidence="1">Uncharacterized protein</fullName>
    </submittedName>
</protein>
<accession>A0A921NHN7</accession>
<gene>
    <name evidence="1" type="ORF">K8W20_10585</name>
</gene>
<sequence>MRVALEVGKTYQTVNGGTVVIERDNGDDRFPFFGKIVGVDGVNDRLAYFTALGSYGSAAGPTGFDIHAEVAKAS</sequence>
<proteinExistence type="predicted"/>
<dbReference type="AlphaFoldDB" id="A0A921NHN7"/>
<dbReference type="EMBL" id="DYTS01000187">
    <property type="protein sequence ID" value="HJH19145.1"/>
    <property type="molecule type" value="Genomic_DNA"/>
</dbReference>
<name>A0A921NHN7_9PSED</name>
<dbReference type="Proteomes" id="UP000752172">
    <property type="component" value="Unassembled WGS sequence"/>
</dbReference>
<dbReference type="RefSeq" id="WP_278916895.1">
    <property type="nucleotide sequence ID" value="NZ_DYTS01000187.1"/>
</dbReference>